<feature type="binding site" evidence="6">
    <location>
        <begin position="147"/>
        <end position="150"/>
    </location>
    <ligand>
        <name>substrate</name>
    </ligand>
</feature>
<comment type="catalytic activity">
    <reaction evidence="6">
        <text>(S)-lactate + NAD(+) = pyruvate + NADH + H(+)</text>
        <dbReference type="Rhea" id="RHEA:23444"/>
        <dbReference type="ChEBI" id="CHEBI:15361"/>
        <dbReference type="ChEBI" id="CHEBI:15378"/>
        <dbReference type="ChEBI" id="CHEBI:16651"/>
        <dbReference type="ChEBI" id="CHEBI:57540"/>
        <dbReference type="ChEBI" id="CHEBI:57945"/>
        <dbReference type="EC" id="1.1.1.27"/>
    </reaction>
</comment>
<dbReference type="PANTHER" id="PTHR43128:SF31">
    <property type="entry name" value="L-LACTATE DEHYDROGENASE"/>
    <property type="match status" value="1"/>
</dbReference>
<keyword evidence="5 6" id="KW-0520">NAD</keyword>
<comment type="function">
    <text evidence="6">Catalyzes the conversion of lactate to pyruvate.</text>
</comment>
<dbReference type="CDD" id="cd05291">
    <property type="entry name" value="HicDH_like"/>
    <property type="match status" value="1"/>
</dbReference>
<dbReference type="PIRSF" id="PIRSF000102">
    <property type="entry name" value="Lac_mal_DH"/>
    <property type="match status" value="1"/>
</dbReference>
<feature type="binding site" evidence="6">
    <location>
        <position position="42"/>
    </location>
    <ligand>
        <name>NAD(+)</name>
        <dbReference type="ChEBI" id="CHEBI:57540"/>
    </ligand>
</feature>
<sequence length="313" mass="34342">MIIKTKKIGIIGIGHVGSHVASSIITQGVCDELVLIDIDKKKSESHAQDLSDTIVYMPHRVNVISGTYKDIIDADILVISASKPIFKEDRLEELENNIEVIDEIVPHIKESGFSGIILSISNPCDIIAYYVKKQTGLNVIGTGTALDSARLRCEISRRTGLDSKSIQAYCLGEHGDSQMVPWSTVTVNGKPLLELMKEKSETYGKINLKEIAFKTMKAGWSILLGKGSTEFGIGATTTEIIKAIFHNEKKVLPCSAMLNGSYGQADIYASVPCVIGKNGVEEIIEIHLTKEEQDDFVNSCSVIKRNIDKIYNI</sequence>
<keyword evidence="10" id="KW-1185">Reference proteome</keyword>
<feature type="binding site" evidence="6">
    <location>
        <begin position="120"/>
        <end position="122"/>
    </location>
    <ligand>
        <name>NAD(+)</name>
        <dbReference type="ChEBI" id="CHEBI:57540"/>
    </ligand>
</feature>
<comment type="pathway">
    <text evidence="1 6">Fermentation; pyruvate fermentation to lactate; (S)-lactate from pyruvate: step 1/1.</text>
</comment>
<feature type="active site" description="Proton acceptor" evidence="6">
    <location>
        <position position="174"/>
    </location>
</feature>
<dbReference type="PROSITE" id="PS00064">
    <property type="entry name" value="L_LDH"/>
    <property type="match status" value="1"/>
</dbReference>
<dbReference type="InterPro" id="IPR011304">
    <property type="entry name" value="L-lactate_DH"/>
</dbReference>
<dbReference type="SUPFAM" id="SSF51735">
    <property type="entry name" value="NAD(P)-binding Rossmann-fold domains"/>
    <property type="match status" value="1"/>
</dbReference>
<dbReference type="Gene3D" id="3.40.50.720">
    <property type="entry name" value="NAD(P)-binding Rossmann-like Domain"/>
    <property type="match status" value="1"/>
</dbReference>
<dbReference type="InterPro" id="IPR015955">
    <property type="entry name" value="Lactate_DH/Glyco_Ohase_4_C"/>
</dbReference>
<keyword evidence="6" id="KW-0963">Cytoplasm</keyword>
<evidence type="ECO:0000259" key="8">
    <source>
        <dbReference type="Pfam" id="PF02866"/>
    </source>
</evidence>
<dbReference type="Pfam" id="PF00056">
    <property type="entry name" value="Ldh_1_N"/>
    <property type="match status" value="1"/>
</dbReference>
<dbReference type="PRINTS" id="PR00086">
    <property type="entry name" value="LLDHDRGNASE"/>
</dbReference>
<comment type="caution">
    <text evidence="6">Lacks conserved residue(s) required for the propagation of feature annotation.</text>
</comment>
<evidence type="ECO:0000256" key="1">
    <source>
        <dbReference type="ARBA" id="ARBA00004843"/>
    </source>
</evidence>
<dbReference type="EMBL" id="JBJIAB010000035">
    <property type="protein sequence ID" value="MFL0167537.1"/>
    <property type="molecule type" value="Genomic_DNA"/>
</dbReference>
<evidence type="ECO:0000313" key="10">
    <source>
        <dbReference type="Proteomes" id="UP001623600"/>
    </source>
</evidence>
<feature type="domain" description="Lactate/malate dehydrogenase N-terminal" evidence="7">
    <location>
        <begin position="7"/>
        <end position="137"/>
    </location>
</feature>
<dbReference type="InterPro" id="IPR001557">
    <property type="entry name" value="L-lactate/malate_DH"/>
</dbReference>
<evidence type="ECO:0000256" key="5">
    <source>
        <dbReference type="ARBA" id="ARBA00023027"/>
    </source>
</evidence>
<evidence type="ECO:0000259" key="7">
    <source>
        <dbReference type="Pfam" id="PF00056"/>
    </source>
</evidence>
<dbReference type="Gene3D" id="3.90.110.10">
    <property type="entry name" value="Lactate dehydrogenase/glycoside hydrolase, family 4, C-terminal"/>
    <property type="match status" value="1"/>
</dbReference>
<dbReference type="GO" id="GO:0004459">
    <property type="term" value="F:L-lactate dehydrogenase (NAD+) activity"/>
    <property type="evidence" value="ECO:0007669"/>
    <property type="project" value="UniProtKB-EC"/>
</dbReference>
<comment type="caution">
    <text evidence="9">The sequence shown here is derived from an EMBL/GenBank/DDBJ whole genome shotgun (WGS) entry which is preliminary data.</text>
</comment>
<dbReference type="InterPro" id="IPR001236">
    <property type="entry name" value="Lactate/malate_DH_N"/>
</dbReference>
<keyword evidence="4 6" id="KW-0560">Oxidoreductase</keyword>
<evidence type="ECO:0000256" key="3">
    <source>
        <dbReference type="ARBA" id="ARBA00012967"/>
    </source>
</evidence>
<dbReference type="Pfam" id="PF02866">
    <property type="entry name" value="Ldh_1_C"/>
    <property type="match status" value="1"/>
</dbReference>
<feature type="domain" description="Lactate/malate dehydrogenase C-terminal" evidence="8">
    <location>
        <begin position="144"/>
        <end position="311"/>
    </location>
</feature>
<feature type="binding site" evidence="6">
    <location>
        <position position="16"/>
    </location>
    <ligand>
        <name>NAD(+)</name>
        <dbReference type="ChEBI" id="CHEBI:57540"/>
    </ligand>
</feature>
<evidence type="ECO:0000313" key="9">
    <source>
        <dbReference type="EMBL" id="MFL0167537.1"/>
    </source>
</evidence>
<reference evidence="9 10" key="1">
    <citation type="submission" date="2024-11" db="EMBL/GenBank/DDBJ databases">
        <authorList>
            <person name="Heng Y.C."/>
            <person name="Lim A.C.H."/>
            <person name="Lee J.K.Y."/>
            <person name="Kittelmann S."/>
        </authorList>
    </citation>
    <scope>NUCLEOTIDE SEQUENCE [LARGE SCALE GENOMIC DNA]</scope>
    <source>
        <strain evidence="9 10">WILCCON 0112</strain>
    </source>
</reference>
<dbReference type="Proteomes" id="UP001623600">
    <property type="component" value="Unassembled WGS sequence"/>
</dbReference>
<organism evidence="9 10">
    <name type="scientific">Candidatus Clostridium helianthi</name>
    <dbReference type="NCBI Taxonomy" id="3381660"/>
    <lineage>
        <taxon>Bacteria</taxon>
        <taxon>Bacillati</taxon>
        <taxon>Bacillota</taxon>
        <taxon>Clostridia</taxon>
        <taxon>Eubacteriales</taxon>
        <taxon>Clostridiaceae</taxon>
        <taxon>Clostridium</taxon>
    </lineage>
</organism>
<dbReference type="HAMAP" id="MF_00488">
    <property type="entry name" value="Lactate_dehydrog"/>
    <property type="match status" value="1"/>
</dbReference>
<gene>
    <name evidence="6" type="primary">ldh</name>
    <name evidence="9" type="ORF">ACJDTP_20925</name>
</gene>
<comment type="subcellular location">
    <subcellularLocation>
        <location evidence="6">Cytoplasm</location>
    </subcellularLocation>
</comment>
<comment type="subunit">
    <text evidence="6">Homotetramer.</text>
</comment>
<feature type="binding site" evidence="6">
    <location>
        <begin position="122"/>
        <end position="125"/>
    </location>
    <ligand>
        <name>substrate</name>
    </ligand>
</feature>
<dbReference type="EC" id="1.1.1.27" evidence="3 6"/>
<dbReference type="RefSeq" id="WP_406762316.1">
    <property type="nucleotide sequence ID" value="NZ_JBJIAB010000035.1"/>
</dbReference>
<feature type="binding site" evidence="6">
    <location>
        <position position="90"/>
    </location>
    <ligand>
        <name>substrate</name>
    </ligand>
</feature>
<comment type="similarity">
    <text evidence="2 6">Belongs to the LDH/MDH superfamily. LDH family.</text>
</comment>
<feature type="binding site" evidence="6">
    <location>
        <position position="68"/>
    </location>
    <ligand>
        <name>NAD(+)</name>
        <dbReference type="ChEBI" id="CHEBI:57540"/>
    </ligand>
</feature>
<dbReference type="InterPro" id="IPR022383">
    <property type="entry name" value="Lactate/malate_DH_C"/>
</dbReference>
<dbReference type="InterPro" id="IPR036291">
    <property type="entry name" value="NAD(P)-bd_dom_sf"/>
</dbReference>
<evidence type="ECO:0000256" key="2">
    <source>
        <dbReference type="ARBA" id="ARBA00006054"/>
    </source>
</evidence>
<evidence type="ECO:0000256" key="6">
    <source>
        <dbReference type="HAMAP-Rule" id="MF_00488"/>
    </source>
</evidence>
<dbReference type="InterPro" id="IPR018177">
    <property type="entry name" value="L-lactate_DH_AS"/>
</dbReference>
<evidence type="ECO:0000256" key="4">
    <source>
        <dbReference type="ARBA" id="ARBA00023002"/>
    </source>
</evidence>
<dbReference type="NCBIfam" id="TIGR01771">
    <property type="entry name" value="L-LDH-NAD"/>
    <property type="match status" value="1"/>
</dbReference>
<name>A0ABW8SBJ9_9CLOT</name>
<dbReference type="PANTHER" id="PTHR43128">
    <property type="entry name" value="L-2-HYDROXYCARBOXYLATE DEHYDROGENASE (NAD(P)(+))"/>
    <property type="match status" value="1"/>
</dbReference>
<feature type="binding site" evidence="6">
    <location>
        <position position="37"/>
    </location>
    <ligand>
        <name>NAD(+)</name>
        <dbReference type="ChEBI" id="CHEBI:57540"/>
    </ligand>
</feature>
<proteinExistence type="inferred from homology"/>
<feature type="binding site" evidence="6">
    <location>
        <position position="142"/>
    </location>
    <ligand>
        <name>NAD(+)</name>
        <dbReference type="ChEBI" id="CHEBI:57540"/>
    </ligand>
</feature>
<feature type="binding site" evidence="6">
    <location>
        <position position="229"/>
    </location>
    <ligand>
        <name>substrate</name>
    </ligand>
</feature>
<accession>A0ABW8SBJ9</accession>
<dbReference type="SUPFAM" id="SSF56327">
    <property type="entry name" value="LDH C-terminal domain-like"/>
    <property type="match status" value="1"/>
</dbReference>
<protein>
    <recommendedName>
        <fullName evidence="3 6">L-lactate dehydrogenase</fullName>
        <shortName evidence="6">L-LDH</shortName>
        <ecNumber evidence="3 6">1.1.1.27</ecNumber>
    </recommendedName>
</protein>